<dbReference type="GO" id="GO:0016491">
    <property type="term" value="F:oxidoreductase activity"/>
    <property type="evidence" value="ECO:0007669"/>
    <property type="project" value="UniProtKB-KW"/>
</dbReference>
<sequence>MISRPPETANGTHDDDALPPIAVVGMACRFPGGASTPSKFWEMIANKRSGRSEIPKSRMNVDAFYHPDPDRGGSFNIRAAHFLDQDISEFDAAFFSISPAEAVGMDPQQRLLMECAYEAVENAGVPMEKLAGSNTSCYVGCFSKDYHESLSRDLEVSPAYVCTGNGAAILSNRISYFFDLKGPSLTVDTACSSGLVAFHLACQSLRAGESKASIVGGANLIFNPDPMVAMSNVRFFGPDGRCFTFDHRANGYSRGEGIAALYLKPLEDAIRDNDTIRAVIRGTTSNQDGRTPGIMLPSGEAQHALLTSAYQSAGCDPAVVGYFEAHGTGTVVGDPIEAGAIGSALGKYRPEGQENALYVGSFKTNIGHLEGCSGLAGVIKTVLTLENGLIPPNINFERGNDKIDFEGCRIRVPTELSPWPVAGVRRAGINSFGFGGTNVHAILDDAYNYLQLRGLRGSHRTVVNPSLHGKHEALTAVTNGNDNVNGNGVNGNGVKGNGVNGHSHTNGHSDGNGTHFERDAVQTNGHEKATESGSQHRIFVWSAHEATSAKQIVSTYASYLKQEKIVEGSKDEASFLNDLSYTLGERRSSLPFKVSVVADSLDDLVTKLESLNQSPTRSDINQAPSVAFVFTGQGAQWCGMGQQLFESYPVFQKSIQLANDTLASLGCTWSLIDEVIVPTDKEASRVNDPEVSQPACTAVQLALVDLLNDWGILPQMVIGHSSGEIAAAYAASKLTFASALKVAYFRGIVSSQVKQEGAMMACGLSAQDAQERISRLDPASGKLVVACMNSPSNVTLSGDLTAIQAMENMIKEEDESIFARKLKVKTAYHSHHMKDVASHYLELLGELEIPTREASTPQKCEMISTVTSASTADVDLGAQYWVDNLLSPVRFSEGLESLLLSGASSRTRKSLETGGGRSPVSILLEIGPHSALAGPVKQIVSSALEKASHGTNRSISYFSALIRGRNACETSLDAAASLWTCGVSVRLRRANEPVQSSSTPQVLVDLPSYSWNHKKFWMESRLSTDYRFRSAPRIDLLGAPVSDWNPTEPRWRNFIRIQEQPWVKDHQVQDTVIYPAAGYIAMVLEAARQITSSQDKERVTGFTIADMVISRALVVPQTDAGVEVMFEVRPLRSSSKTSSDVWKEFRVFSFSTPGETQEHCRGVFTVTLAQQQPDVVDDGREGKEATNWYDENFDSTKKQCTTPVATSQIYETLTNIGLLYGPTFRNLTNISYGTGKATATITIPDTKKVMPFEYEHEHLLHPATLDAFLQSFFPALTRSNIKEAYMPTFIQKIEVSNAVAANKPGFELEAVSEAAFAGYRQASGTIYVRDSLSKTPVVTVQGLRCTAVTSTDPGADGVSSGEEKKLCFDVQWALDLDLNGKDEVEALLGDTGVADTSPDYIGTLEMVASYFYQKALKEVGESQVVQPHHQKLYRYMQHHREQLSSGKVAHQTSQWLQFDTPEVQEKMENLISTVESADHEAMLLCRVGKSLSCILKGDVDPLALMLEGDLLYKYYENALGLATTYAQLGKYITLLSHKHPNLRFLEIGAGTGGATWPILQALGGNKGAYPRFEDYTYTDISSGFFEKAQEKFRDWGDLIRYRKLNIEQDAVSQGFAENEKFDVVVAFNVLHATANISNTISNVRKLLKEGGKLLLLEMTQVLNRGFLPFGTLPGWWMSEEDFRPWGPTMDEATWDSVLGKCGFGGLSLSIPDHRDSRLQCGRLMVAEAIHDTPIPKSNGDLAGSSPSIIIITTEARADGEEEFVAGLQQRLLEKGHSSSAKSVSQLSEKELTSTICVFEAEMWQPLVKDISPADFEQLKLVLDKAAGLLWLTVGGSQEANNPDAALIHGLARTLRGEHPGLPFITLDFSADSPLSATECFDKIYLVLEKVLSARPAAEEDTEYSEKGGHLYIKRCLEATGLDARLSELGGKATSGLETKMEPFYQPDRPLTLDIAVPGLLDTLRFIDDPTGPMQLPPDYVTIDVRAVGLNFRDIMVSMGQLVDGFLGCECSGIVAEIGSEVTHLKVGDRVCAWTMGGYSNSVKNPAKLVQRIPDSMEFETAAAIPVVYCTAYYALVDQARIRKGESILIHAAAGGVGQAAIMMAQFYGAEVFVTVGTKQKKEHIMATYGIPESHIFSSRNLSFAEGIKRQTGGKGVDVILNCLSGEALKASWSIIAPFGRFIEIGKKDIEENTHIGMAPFIRNVTFASVDLTVMFKQRRDLALHLITSVMALLRDESIGVVTPITTFPFSKMEEAFRYMQMGKHMGKVVLTPQRDDIVPVVPRKKTGIKFEPDASYLLAGGFGGLGRCLARHLVRHGAKNLIFVSRSGTSRSESQSLVDELEAAGTNVRVLACDVTDDNKLQSAFGAALAELPPIRGVIQASMVLEDRVFANMPYETFAKVIGPKVHGTWNLHNATLNQPLDFFVLLASAAGTIGDLSQGNYAAANAFQDSFAHYRTSRGLPATVVDLGMIRSVGYVAETEGATQNNLSRWGFVLIDEEEFLAMMSIAMEGSNINDGEKRCQFVTGLGTQAYFDRTQHEIPHWFNEPVFSHLRMMRARTVGAKTDVEVSLVQQLEEATSIDAAAAIVVDALLKKLSKALMIPLEDIHAASPTSAYGVDSLVAVEVRNWLLREFKADIPVFDILQAPSLQLVGYKVVEKSGLLSEKFTRAED</sequence>
<dbReference type="InterPro" id="IPR036736">
    <property type="entry name" value="ACP-like_sf"/>
</dbReference>
<dbReference type="InterPro" id="IPR006162">
    <property type="entry name" value="Ppantetheine_attach_site"/>
</dbReference>
<dbReference type="GO" id="GO:0004312">
    <property type="term" value="F:fatty acid synthase activity"/>
    <property type="evidence" value="ECO:0007669"/>
    <property type="project" value="TreeGrafter"/>
</dbReference>
<dbReference type="Gene3D" id="3.40.50.150">
    <property type="entry name" value="Vaccinia Virus protein VP39"/>
    <property type="match status" value="1"/>
</dbReference>
<dbReference type="CDD" id="cd00833">
    <property type="entry name" value="PKS"/>
    <property type="match status" value="1"/>
</dbReference>
<dbReference type="GO" id="GO:0032259">
    <property type="term" value="P:methylation"/>
    <property type="evidence" value="ECO:0007669"/>
    <property type="project" value="UniProtKB-KW"/>
</dbReference>
<dbReference type="InterPro" id="IPR018201">
    <property type="entry name" value="Ketoacyl_synth_AS"/>
</dbReference>
<keyword evidence="2" id="KW-0597">Phosphoprotein</keyword>
<dbReference type="SUPFAM" id="SSF53901">
    <property type="entry name" value="Thiolase-like"/>
    <property type="match status" value="1"/>
</dbReference>
<dbReference type="GO" id="GO:0047879">
    <property type="term" value="F:erythronolide synthase activity"/>
    <property type="evidence" value="ECO:0007669"/>
    <property type="project" value="UniProtKB-EC"/>
</dbReference>
<keyword evidence="8 14" id="KW-0012">Acyltransferase</keyword>
<dbReference type="InterPro" id="IPR036291">
    <property type="entry name" value="NAD(P)-bd_dom_sf"/>
</dbReference>
<dbReference type="Gene3D" id="3.30.70.3290">
    <property type="match status" value="1"/>
</dbReference>
<dbReference type="Gene3D" id="3.40.47.10">
    <property type="match status" value="1"/>
</dbReference>
<evidence type="ECO:0000256" key="1">
    <source>
        <dbReference type="ARBA" id="ARBA00022450"/>
    </source>
</evidence>
<keyword evidence="4 14" id="KW-0808">Transferase</keyword>
<feature type="domain" description="Carrier" evidence="11">
    <location>
        <begin position="2582"/>
        <end position="2659"/>
    </location>
</feature>
<dbReference type="Gene3D" id="3.10.129.110">
    <property type="entry name" value="Polyketide synthase dehydratase"/>
    <property type="match status" value="1"/>
</dbReference>
<dbReference type="Pfam" id="PF13602">
    <property type="entry name" value="ADH_zinc_N_2"/>
    <property type="match status" value="1"/>
</dbReference>
<dbReference type="InterPro" id="IPR013154">
    <property type="entry name" value="ADH-like_N"/>
</dbReference>
<dbReference type="KEGG" id="sapo:SAPIO_CDS1984"/>
<dbReference type="PANTHER" id="PTHR43775">
    <property type="entry name" value="FATTY ACID SYNTHASE"/>
    <property type="match status" value="1"/>
</dbReference>
<keyword evidence="7" id="KW-0511">Multifunctional enzyme</keyword>
<dbReference type="FunFam" id="3.40.47.10:FF:000019">
    <property type="entry name" value="Polyketide synthase type I"/>
    <property type="match status" value="1"/>
</dbReference>
<dbReference type="HOGENOM" id="CLU_000022_31_0_1"/>
<dbReference type="GO" id="GO:0006633">
    <property type="term" value="P:fatty acid biosynthetic process"/>
    <property type="evidence" value="ECO:0007669"/>
    <property type="project" value="InterPro"/>
</dbReference>
<dbReference type="GeneID" id="27721056"/>
<dbReference type="GO" id="GO:0004315">
    <property type="term" value="F:3-oxoacyl-[acyl-carrier-protein] synthase activity"/>
    <property type="evidence" value="ECO:0007669"/>
    <property type="project" value="InterPro"/>
</dbReference>
<evidence type="ECO:0000259" key="11">
    <source>
        <dbReference type="PROSITE" id="PS50075"/>
    </source>
</evidence>
<evidence type="ECO:0000256" key="5">
    <source>
        <dbReference type="ARBA" id="ARBA00022857"/>
    </source>
</evidence>
<dbReference type="Pfam" id="PF23297">
    <property type="entry name" value="ACP_SdgA_C"/>
    <property type="match status" value="1"/>
</dbReference>
<dbReference type="Gene3D" id="1.10.1200.10">
    <property type="entry name" value="ACP-like"/>
    <property type="match status" value="1"/>
</dbReference>
<evidence type="ECO:0000256" key="8">
    <source>
        <dbReference type="ARBA" id="ARBA00023315"/>
    </source>
</evidence>
<dbReference type="InterPro" id="IPR020843">
    <property type="entry name" value="ER"/>
</dbReference>
<dbReference type="InterPro" id="IPR009081">
    <property type="entry name" value="PP-bd_ACP"/>
</dbReference>
<dbReference type="Pfam" id="PF08659">
    <property type="entry name" value="KR"/>
    <property type="match status" value="1"/>
</dbReference>
<dbReference type="PROSITE" id="PS50075">
    <property type="entry name" value="CARRIER"/>
    <property type="match status" value="1"/>
</dbReference>
<dbReference type="InterPro" id="IPR011032">
    <property type="entry name" value="GroES-like_sf"/>
</dbReference>
<dbReference type="InterPro" id="IPR016039">
    <property type="entry name" value="Thiolase-like"/>
</dbReference>
<dbReference type="EC" id="2.3.1.111" evidence="14"/>
<dbReference type="SMART" id="SM00826">
    <property type="entry name" value="PKS_DH"/>
    <property type="match status" value="1"/>
</dbReference>
<reference evidence="14 15" key="1">
    <citation type="journal article" date="2014" name="Genome Announc.">
        <title>Draft genome sequence of the pathogenic fungus Scedosporium apiospermum.</title>
        <authorList>
            <person name="Vandeputte P."/>
            <person name="Ghamrawi S."/>
            <person name="Rechenmann M."/>
            <person name="Iltis A."/>
            <person name="Giraud S."/>
            <person name="Fleury M."/>
            <person name="Thornton C."/>
            <person name="Delhaes L."/>
            <person name="Meyer W."/>
            <person name="Papon N."/>
            <person name="Bouchara J.P."/>
        </authorList>
    </citation>
    <scope>NUCLEOTIDE SEQUENCE [LARGE SCALE GENOMIC DNA]</scope>
    <source>
        <strain evidence="14 15">IHEM 14462</strain>
    </source>
</reference>
<dbReference type="SMART" id="SM00823">
    <property type="entry name" value="PKS_PP"/>
    <property type="match status" value="1"/>
</dbReference>
<dbReference type="InterPro" id="IPR013217">
    <property type="entry name" value="Methyltransf_12"/>
</dbReference>
<proteinExistence type="predicted"/>
<dbReference type="VEuPathDB" id="FungiDB:SAPIO_CDS1984"/>
<dbReference type="InterPro" id="IPR014031">
    <property type="entry name" value="Ketoacyl_synth_C"/>
</dbReference>
<dbReference type="SUPFAM" id="SSF47336">
    <property type="entry name" value="ACP-like"/>
    <property type="match status" value="1"/>
</dbReference>
<dbReference type="EC" id="2.3.1.161" evidence="14"/>
<dbReference type="GO" id="GO:0050641">
    <property type="term" value="F:6-methylsalicylic acid synthase activity"/>
    <property type="evidence" value="ECO:0007669"/>
    <property type="project" value="UniProtKB-EC"/>
</dbReference>
<dbReference type="OrthoDB" id="329835at2759"/>
<dbReference type="SUPFAM" id="SSF53335">
    <property type="entry name" value="S-adenosyl-L-methionine-dependent methyltransferases"/>
    <property type="match status" value="1"/>
</dbReference>
<evidence type="ECO:0000256" key="10">
    <source>
        <dbReference type="SAM" id="MobiDB-lite"/>
    </source>
</evidence>
<dbReference type="SMART" id="SM00825">
    <property type="entry name" value="PKS_KS"/>
    <property type="match status" value="1"/>
</dbReference>
<accession>A0A084GE65</accession>
<dbReference type="Pfam" id="PF21089">
    <property type="entry name" value="PKS_DH_N"/>
    <property type="match status" value="1"/>
</dbReference>
<dbReference type="PROSITE" id="PS52019">
    <property type="entry name" value="PKS_MFAS_DH"/>
    <property type="match status" value="1"/>
</dbReference>
<dbReference type="InterPro" id="IPR001227">
    <property type="entry name" value="Ac_transferase_dom_sf"/>
</dbReference>
<gene>
    <name evidence="14" type="ORF">SAPIO_CDS1984</name>
</gene>
<keyword evidence="5" id="KW-0521">NADP</keyword>
<dbReference type="Pfam" id="PF00698">
    <property type="entry name" value="Acyl_transf_1"/>
    <property type="match status" value="1"/>
</dbReference>
<dbReference type="RefSeq" id="XP_016645426.1">
    <property type="nucleotide sequence ID" value="XM_016785129.1"/>
</dbReference>
<feature type="region of interest" description="Disordered" evidence="10">
    <location>
        <begin position="497"/>
        <end position="517"/>
    </location>
</feature>
<dbReference type="PROSITE" id="PS52004">
    <property type="entry name" value="KS3_2"/>
    <property type="match status" value="1"/>
</dbReference>
<dbReference type="InterPro" id="IPR042104">
    <property type="entry name" value="PKS_dehydratase_sf"/>
</dbReference>
<dbReference type="SUPFAM" id="SSF50129">
    <property type="entry name" value="GroES-like"/>
    <property type="match status" value="1"/>
</dbReference>
<dbReference type="InterPro" id="IPR016035">
    <property type="entry name" value="Acyl_Trfase/lysoPLipase"/>
</dbReference>
<dbReference type="SMART" id="SM00822">
    <property type="entry name" value="PKS_KR"/>
    <property type="match status" value="1"/>
</dbReference>
<keyword evidence="6" id="KW-0560">Oxidoreductase</keyword>
<dbReference type="SMART" id="SM00827">
    <property type="entry name" value="PKS_AT"/>
    <property type="match status" value="1"/>
</dbReference>
<protein>
    <submittedName>
        <fullName evidence="14">Phenolpthiocerol synthesis polyketide synthase ppsA</fullName>
        <ecNumber evidence="14">2.3.1.111</ecNumber>
        <ecNumber evidence="14">2.3.1.161</ecNumber>
        <ecNumber evidence="14">2.3.1.165</ecNumber>
        <ecNumber evidence="14">2.3.1.94</ecNumber>
    </submittedName>
</protein>
<dbReference type="Proteomes" id="UP000028545">
    <property type="component" value="Unassembled WGS sequence"/>
</dbReference>
<dbReference type="GO" id="GO:0031177">
    <property type="term" value="F:phosphopantetheine binding"/>
    <property type="evidence" value="ECO:0007669"/>
    <property type="project" value="InterPro"/>
</dbReference>
<dbReference type="InterPro" id="IPR050091">
    <property type="entry name" value="PKS_NRPS_Biosynth_Enz"/>
</dbReference>
<dbReference type="SMART" id="SM00829">
    <property type="entry name" value="PKS_ER"/>
    <property type="match status" value="1"/>
</dbReference>
<dbReference type="InterPro" id="IPR049900">
    <property type="entry name" value="PKS_mFAS_DH"/>
</dbReference>
<feature type="compositionally biased region" description="Polar residues" evidence="10">
    <location>
        <begin position="502"/>
        <end position="512"/>
    </location>
</feature>
<dbReference type="GO" id="GO:0050637">
    <property type="term" value="F:lovastatin nonaketide synthase activity"/>
    <property type="evidence" value="ECO:0007669"/>
    <property type="project" value="UniProtKB-EC"/>
</dbReference>
<dbReference type="InterPro" id="IPR014043">
    <property type="entry name" value="Acyl_transferase_dom"/>
</dbReference>
<dbReference type="CDD" id="cd02440">
    <property type="entry name" value="AdoMet_MTases"/>
    <property type="match status" value="1"/>
</dbReference>
<dbReference type="InterPro" id="IPR020806">
    <property type="entry name" value="PKS_PP-bd"/>
</dbReference>
<dbReference type="InterPro" id="IPR014030">
    <property type="entry name" value="Ketoacyl_synth_N"/>
</dbReference>
<dbReference type="Pfam" id="PF08240">
    <property type="entry name" value="ADH_N"/>
    <property type="match status" value="1"/>
</dbReference>
<dbReference type="EC" id="2.3.1.165" evidence="14"/>
<dbReference type="SUPFAM" id="SSF52151">
    <property type="entry name" value="FabD/lysophospholipase-like"/>
    <property type="match status" value="1"/>
</dbReference>
<dbReference type="SUPFAM" id="SSF51735">
    <property type="entry name" value="NAD(P)-binding Rossmann-fold domains"/>
    <property type="match status" value="2"/>
</dbReference>
<dbReference type="Gene3D" id="3.40.366.10">
    <property type="entry name" value="Malonyl-Coenzyme A Acyl Carrier Protein, domain 2"/>
    <property type="match status" value="1"/>
</dbReference>
<dbReference type="Pfam" id="PF02801">
    <property type="entry name" value="Ketoacyl-synt_C"/>
    <property type="match status" value="1"/>
</dbReference>
<organism evidence="14 15">
    <name type="scientific">Pseudallescheria apiosperma</name>
    <name type="common">Scedosporium apiospermum</name>
    <dbReference type="NCBI Taxonomy" id="563466"/>
    <lineage>
        <taxon>Eukaryota</taxon>
        <taxon>Fungi</taxon>
        <taxon>Dikarya</taxon>
        <taxon>Ascomycota</taxon>
        <taxon>Pezizomycotina</taxon>
        <taxon>Sordariomycetes</taxon>
        <taxon>Hypocreomycetidae</taxon>
        <taxon>Microascales</taxon>
        <taxon>Microascaceae</taxon>
        <taxon>Scedosporium</taxon>
    </lineage>
</organism>
<feature type="active site" description="Proton donor; for dehydratase activity" evidence="9">
    <location>
        <position position="1266"/>
    </location>
</feature>
<dbReference type="EMBL" id="JOWA01000077">
    <property type="protein sequence ID" value="KEZ45627.1"/>
    <property type="molecule type" value="Genomic_DNA"/>
</dbReference>
<dbReference type="Pfam" id="PF16197">
    <property type="entry name" value="KAsynt_C_assoc"/>
    <property type="match status" value="1"/>
</dbReference>
<dbReference type="SUPFAM" id="SSF55048">
    <property type="entry name" value="Probable ACP-binding domain of malonyl-CoA ACP transacylase"/>
    <property type="match status" value="1"/>
</dbReference>
<dbReference type="InterPro" id="IPR056501">
    <property type="entry name" value="NAD-bd_HRPKS_sdrA"/>
</dbReference>
<feature type="domain" description="PKS/mFAS DH" evidence="13">
    <location>
        <begin position="1034"/>
        <end position="1354"/>
    </location>
</feature>
<evidence type="ECO:0000313" key="15">
    <source>
        <dbReference type="Proteomes" id="UP000028545"/>
    </source>
</evidence>
<dbReference type="InterPro" id="IPR016036">
    <property type="entry name" value="Malonyl_transacylase_ACP-bd"/>
</dbReference>
<dbReference type="PROSITE" id="PS00606">
    <property type="entry name" value="KS3_1"/>
    <property type="match status" value="1"/>
</dbReference>
<dbReference type="InterPro" id="IPR013968">
    <property type="entry name" value="PKS_KR"/>
</dbReference>
<evidence type="ECO:0000256" key="6">
    <source>
        <dbReference type="ARBA" id="ARBA00023002"/>
    </source>
</evidence>
<dbReference type="PROSITE" id="PS00012">
    <property type="entry name" value="PHOSPHOPANTETHEINE"/>
    <property type="match status" value="1"/>
</dbReference>
<keyword evidence="15" id="KW-1185">Reference proteome</keyword>
<dbReference type="Pfam" id="PF14765">
    <property type="entry name" value="PS-DH"/>
    <property type="match status" value="1"/>
</dbReference>
<dbReference type="GO" id="GO:1901336">
    <property type="term" value="P:lactone biosynthetic process"/>
    <property type="evidence" value="ECO:0007669"/>
    <property type="project" value="UniProtKB-ARBA"/>
</dbReference>
<dbReference type="Pfam" id="PF23114">
    <property type="entry name" value="NAD-bd_HRPKS_sdrA"/>
    <property type="match status" value="1"/>
</dbReference>
<dbReference type="GO" id="GO:0008168">
    <property type="term" value="F:methyltransferase activity"/>
    <property type="evidence" value="ECO:0007669"/>
    <property type="project" value="UniProtKB-KW"/>
</dbReference>
<dbReference type="CDD" id="cd05195">
    <property type="entry name" value="enoyl_red"/>
    <property type="match status" value="1"/>
</dbReference>
<name>A0A084GE65_PSEDA</name>
<dbReference type="EC" id="2.3.1.94" evidence="14"/>
<dbReference type="Pfam" id="PF08242">
    <property type="entry name" value="Methyltransf_12"/>
    <property type="match status" value="1"/>
</dbReference>
<dbReference type="Pfam" id="PF00109">
    <property type="entry name" value="ketoacyl-synt"/>
    <property type="match status" value="1"/>
</dbReference>
<evidence type="ECO:0000256" key="4">
    <source>
        <dbReference type="ARBA" id="ARBA00022679"/>
    </source>
</evidence>
<evidence type="ECO:0000259" key="12">
    <source>
        <dbReference type="PROSITE" id="PS52004"/>
    </source>
</evidence>
<dbReference type="PROSITE" id="PS51257">
    <property type="entry name" value="PROKAR_LIPOPROTEIN"/>
    <property type="match status" value="1"/>
</dbReference>
<evidence type="ECO:0000313" key="14">
    <source>
        <dbReference type="EMBL" id="KEZ45627.1"/>
    </source>
</evidence>
<dbReference type="InterPro" id="IPR057326">
    <property type="entry name" value="KR_dom"/>
</dbReference>
<evidence type="ECO:0000256" key="9">
    <source>
        <dbReference type="PROSITE-ProRule" id="PRU01363"/>
    </source>
</evidence>
<dbReference type="InterPro" id="IPR020807">
    <property type="entry name" value="PKS_DH"/>
</dbReference>
<dbReference type="Gene3D" id="3.40.50.720">
    <property type="entry name" value="NAD(P)-binding Rossmann-like Domain"/>
    <property type="match status" value="2"/>
</dbReference>
<feature type="region of interest" description="N-terminal hotdog fold" evidence="9">
    <location>
        <begin position="1034"/>
        <end position="1171"/>
    </location>
</feature>
<feature type="active site" description="Proton acceptor; for dehydratase activity" evidence="9">
    <location>
        <position position="1066"/>
    </location>
</feature>
<feature type="domain" description="Ketosynthase family 3 (KS3)" evidence="12">
    <location>
        <begin position="18"/>
        <end position="445"/>
    </location>
</feature>
<feature type="region of interest" description="C-terminal hotdog fold" evidence="9">
    <location>
        <begin position="1201"/>
        <end position="1354"/>
    </location>
</feature>
<dbReference type="FunFam" id="3.40.50.720:FF:000209">
    <property type="entry name" value="Polyketide synthase Pks12"/>
    <property type="match status" value="1"/>
</dbReference>
<dbReference type="InterPro" id="IPR029063">
    <property type="entry name" value="SAM-dependent_MTases_sf"/>
</dbReference>
<evidence type="ECO:0000256" key="7">
    <source>
        <dbReference type="ARBA" id="ARBA00023268"/>
    </source>
</evidence>
<dbReference type="Gene3D" id="3.90.180.10">
    <property type="entry name" value="Medium-chain alcohol dehydrogenases, catalytic domain"/>
    <property type="match status" value="1"/>
</dbReference>
<evidence type="ECO:0000259" key="13">
    <source>
        <dbReference type="PROSITE" id="PS52019"/>
    </source>
</evidence>
<dbReference type="InterPro" id="IPR049552">
    <property type="entry name" value="PKS_DH_N"/>
</dbReference>
<comment type="caution">
    <text evidence="14">The sequence shown here is derived from an EMBL/GenBank/DDBJ whole genome shotgun (WGS) entry which is preliminary data.</text>
</comment>
<dbReference type="InterPro" id="IPR020841">
    <property type="entry name" value="PKS_Beta-ketoAc_synthase_dom"/>
</dbReference>
<dbReference type="InterPro" id="IPR049551">
    <property type="entry name" value="PKS_DH_C"/>
</dbReference>
<keyword evidence="3" id="KW-0489">Methyltransferase</keyword>
<dbReference type="GO" id="GO:0030639">
    <property type="term" value="P:polyketide biosynthetic process"/>
    <property type="evidence" value="ECO:0007669"/>
    <property type="project" value="UniProtKB-ARBA"/>
</dbReference>
<evidence type="ECO:0000256" key="2">
    <source>
        <dbReference type="ARBA" id="ARBA00022553"/>
    </source>
</evidence>
<keyword evidence="1" id="KW-0596">Phosphopantetheine</keyword>
<dbReference type="PANTHER" id="PTHR43775:SF29">
    <property type="entry name" value="ASPERFURANONE POLYKETIDE SYNTHASE AFOG-RELATED"/>
    <property type="match status" value="1"/>
</dbReference>
<dbReference type="GO" id="GO:0050111">
    <property type="term" value="F:mycocerosate synthase activity"/>
    <property type="evidence" value="ECO:0007669"/>
    <property type="project" value="UniProtKB-EC"/>
</dbReference>
<dbReference type="OMA" id="FLGCECS"/>
<dbReference type="InterPro" id="IPR032821">
    <property type="entry name" value="PKS_assoc"/>
</dbReference>
<evidence type="ECO:0000256" key="3">
    <source>
        <dbReference type="ARBA" id="ARBA00022603"/>
    </source>
</evidence>